<accession>S7QIY7</accession>
<evidence type="ECO:0000256" key="1">
    <source>
        <dbReference type="SAM" id="MobiDB-lite"/>
    </source>
</evidence>
<sequence length="132" mass="14507">MAGAPIGNVAKALQDLIGKTPSVLSTRPGNLYQVLSRAPDGGVGRKVHQQRWSMKGIQGSYWEVTKTQFKDEGRHGKAWGVFYWKGRQITPAPTRITGALKYSWKEGMSHPNLAPAQPKPKPIQSLPEAAPY</sequence>
<dbReference type="Proteomes" id="UP000030669">
    <property type="component" value="Unassembled WGS sequence"/>
</dbReference>
<dbReference type="RefSeq" id="XP_007862547.1">
    <property type="nucleotide sequence ID" value="XM_007864356.1"/>
</dbReference>
<dbReference type="AlphaFoldDB" id="S7QIY7"/>
<organism evidence="2 3">
    <name type="scientific">Gloeophyllum trabeum (strain ATCC 11539 / FP-39264 / Madison 617)</name>
    <name type="common">Brown rot fungus</name>
    <dbReference type="NCBI Taxonomy" id="670483"/>
    <lineage>
        <taxon>Eukaryota</taxon>
        <taxon>Fungi</taxon>
        <taxon>Dikarya</taxon>
        <taxon>Basidiomycota</taxon>
        <taxon>Agaricomycotina</taxon>
        <taxon>Agaricomycetes</taxon>
        <taxon>Gloeophyllales</taxon>
        <taxon>Gloeophyllaceae</taxon>
        <taxon>Gloeophyllum</taxon>
    </lineage>
</organism>
<dbReference type="PANTHER" id="PTHR35316:SF1">
    <property type="entry name" value="28S RIBOSOMAL S34 PROTEIN"/>
    <property type="match status" value="1"/>
</dbReference>
<gene>
    <name evidence="2" type="ORF">GLOTRDRAFT_71188</name>
</gene>
<dbReference type="KEGG" id="gtr:GLOTRDRAFT_71188"/>
<dbReference type="InterPro" id="IPR032053">
    <property type="entry name" value="Ribosomal_mS34"/>
</dbReference>
<feature type="region of interest" description="Disordered" evidence="1">
    <location>
        <begin position="108"/>
        <end position="132"/>
    </location>
</feature>
<dbReference type="PANTHER" id="PTHR35316">
    <property type="entry name" value="28S RIBOSOMAL S34 PROTEIN"/>
    <property type="match status" value="1"/>
</dbReference>
<reference evidence="2 3" key="1">
    <citation type="journal article" date="2012" name="Science">
        <title>The Paleozoic origin of enzymatic lignin decomposition reconstructed from 31 fungal genomes.</title>
        <authorList>
            <person name="Floudas D."/>
            <person name="Binder M."/>
            <person name="Riley R."/>
            <person name="Barry K."/>
            <person name="Blanchette R.A."/>
            <person name="Henrissat B."/>
            <person name="Martinez A.T."/>
            <person name="Otillar R."/>
            <person name="Spatafora J.W."/>
            <person name="Yadav J.S."/>
            <person name="Aerts A."/>
            <person name="Benoit I."/>
            <person name="Boyd A."/>
            <person name="Carlson A."/>
            <person name="Copeland A."/>
            <person name="Coutinho P.M."/>
            <person name="de Vries R.P."/>
            <person name="Ferreira P."/>
            <person name="Findley K."/>
            <person name="Foster B."/>
            <person name="Gaskell J."/>
            <person name="Glotzer D."/>
            <person name="Gorecki P."/>
            <person name="Heitman J."/>
            <person name="Hesse C."/>
            <person name="Hori C."/>
            <person name="Igarashi K."/>
            <person name="Jurgens J.A."/>
            <person name="Kallen N."/>
            <person name="Kersten P."/>
            <person name="Kohler A."/>
            <person name="Kuees U."/>
            <person name="Kumar T.K.A."/>
            <person name="Kuo A."/>
            <person name="LaButti K."/>
            <person name="Larrondo L.F."/>
            <person name="Lindquist E."/>
            <person name="Ling A."/>
            <person name="Lombard V."/>
            <person name="Lucas S."/>
            <person name="Lundell T."/>
            <person name="Martin R."/>
            <person name="McLaughlin D.J."/>
            <person name="Morgenstern I."/>
            <person name="Morin E."/>
            <person name="Murat C."/>
            <person name="Nagy L.G."/>
            <person name="Nolan M."/>
            <person name="Ohm R.A."/>
            <person name="Patyshakuliyeva A."/>
            <person name="Rokas A."/>
            <person name="Ruiz-Duenas F.J."/>
            <person name="Sabat G."/>
            <person name="Salamov A."/>
            <person name="Samejima M."/>
            <person name="Schmutz J."/>
            <person name="Slot J.C."/>
            <person name="St John F."/>
            <person name="Stenlid J."/>
            <person name="Sun H."/>
            <person name="Sun S."/>
            <person name="Syed K."/>
            <person name="Tsang A."/>
            <person name="Wiebenga A."/>
            <person name="Young D."/>
            <person name="Pisabarro A."/>
            <person name="Eastwood D.C."/>
            <person name="Martin F."/>
            <person name="Cullen D."/>
            <person name="Grigoriev I.V."/>
            <person name="Hibbett D.S."/>
        </authorList>
    </citation>
    <scope>NUCLEOTIDE SEQUENCE [LARGE SCALE GENOMIC DNA]</scope>
    <source>
        <strain evidence="2 3">ATCC 11539</strain>
    </source>
</reference>
<name>S7QIY7_GLOTA</name>
<proteinExistence type="predicted"/>
<dbReference type="EMBL" id="KB469297">
    <property type="protein sequence ID" value="EPQ59606.1"/>
    <property type="molecule type" value="Genomic_DNA"/>
</dbReference>
<keyword evidence="3" id="KW-1185">Reference proteome</keyword>
<dbReference type="GO" id="GO:0005739">
    <property type="term" value="C:mitochondrion"/>
    <property type="evidence" value="ECO:0007669"/>
    <property type="project" value="InterPro"/>
</dbReference>
<dbReference type="eggNOG" id="ENOG502SCI0">
    <property type="taxonomic scope" value="Eukaryota"/>
</dbReference>
<protein>
    <submittedName>
        <fullName evidence="2">Uncharacterized protein</fullName>
    </submittedName>
</protein>
<dbReference type="GO" id="GO:0003735">
    <property type="term" value="F:structural constituent of ribosome"/>
    <property type="evidence" value="ECO:0007669"/>
    <property type="project" value="InterPro"/>
</dbReference>
<dbReference type="OrthoDB" id="16434at2759"/>
<evidence type="ECO:0000313" key="2">
    <source>
        <dbReference type="EMBL" id="EPQ59606.1"/>
    </source>
</evidence>
<dbReference type="Pfam" id="PF16053">
    <property type="entry name" value="MRP-S34"/>
    <property type="match status" value="1"/>
</dbReference>
<evidence type="ECO:0000313" key="3">
    <source>
        <dbReference type="Proteomes" id="UP000030669"/>
    </source>
</evidence>
<dbReference type="HOGENOM" id="CLU_146166_0_0_1"/>
<dbReference type="OMA" id="PQDGVGQ"/>
<dbReference type="GeneID" id="19308159"/>